<feature type="region of interest" description="Disordered" evidence="1">
    <location>
        <begin position="1"/>
        <end position="27"/>
    </location>
</feature>
<keyword evidence="2" id="KW-0472">Membrane</keyword>
<proteinExistence type="predicted"/>
<name>A0A0D0BXB4_9AGAR</name>
<feature type="transmembrane region" description="Helical" evidence="2">
    <location>
        <begin position="176"/>
        <end position="197"/>
    </location>
</feature>
<keyword evidence="2" id="KW-0812">Transmembrane</keyword>
<accession>A0A0D0BXB4</accession>
<dbReference type="HOGENOM" id="CLU_1372349_0_0_1"/>
<feature type="compositionally biased region" description="Basic residues" evidence="1">
    <location>
        <begin position="1"/>
        <end position="15"/>
    </location>
</feature>
<dbReference type="AlphaFoldDB" id="A0A0D0BXB4"/>
<evidence type="ECO:0000256" key="1">
    <source>
        <dbReference type="SAM" id="MobiDB-lite"/>
    </source>
</evidence>
<keyword evidence="4" id="KW-1185">Reference proteome</keyword>
<dbReference type="Proteomes" id="UP000053593">
    <property type="component" value="Unassembled WGS sequence"/>
</dbReference>
<protein>
    <submittedName>
        <fullName evidence="3">Unplaced genomic scaffold GYMLUscaffold_68, whole genome shotgun sequence</fullName>
    </submittedName>
</protein>
<reference evidence="3 4" key="1">
    <citation type="submission" date="2014-04" db="EMBL/GenBank/DDBJ databases">
        <title>Evolutionary Origins and Diversification of the Mycorrhizal Mutualists.</title>
        <authorList>
            <consortium name="DOE Joint Genome Institute"/>
            <consortium name="Mycorrhizal Genomics Consortium"/>
            <person name="Kohler A."/>
            <person name="Kuo A."/>
            <person name="Nagy L.G."/>
            <person name="Floudas D."/>
            <person name="Copeland A."/>
            <person name="Barry K.W."/>
            <person name="Cichocki N."/>
            <person name="Veneault-Fourrey C."/>
            <person name="LaButti K."/>
            <person name="Lindquist E.A."/>
            <person name="Lipzen A."/>
            <person name="Lundell T."/>
            <person name="Morin E."/>
            <person name="Murat C."/>
            <person name="Riley R."/>
            <person name="Ohm R."/>
            <person name="Sun H."/>
            <person name="Tunlid A."/>
            <person name="Henrissat B."/>
            <person name="Grigoriev I.V."/>
            <person name="Hibbett D.S."/>
            <person name="Martin F."/>
        </authorList>
    </citation>
    <scope>NUCLEOTIDE SEQUENCE [LARGE SCALE GENOMIC DNA]</scope>
    <source>
        <strain evidence="3 4">FD-317 M1</strain>
    </source>
</reference>
<keyword evidence="2" id="KW-1133">Transmembrane helix</keyword>
<evidence type="ECO:0000313" key="3">
    <source>
        <dbReference type="EMBL" id="KIK54419.1"/>
    </source>
</evidence>
<dbReference type="EMBL" id="KN834816">
    <property type="protein sequence ID" value="KIK54419.1"/>
    <property type="molecule type" value="Genomic_DNA"/>
</dbReference>
<evidence type="ECO:0000313" key="4">
    <source>
        <dbReference type="Proteomes" id="UP000053593"/>
    </source>
</evidence>
<organism evidence="3 4">
    <name type="scientific">Collybiopsis luxurians FD-317 M1</name>
    <dbReference type="NCBI Taxonomy" id="944289"/>
    <lineage>
        <taxon>Eukaryota</taxon>
        <taxon>Fungi</taxon>
        <taxon>Dikarya</taxon>
        <taxon>Basidiomycota</taxon>
        <taxon>Agaricomycotina</taxon>
        <taxon>Agaricomycetes</taxon>
        <taxon>Agaricomycetidae</taxon>
        <taxon>Agaricales</taxon>
        <taxon>Marasmiineae</taxon>
        <taxon>Omphalotaceae</taxon>
        <taxon>Collybiopsis</taxon>
        <taxon>Collybiopsis luxurians</taxon>
    </lineage>
</organism>
<gene>
    <name evidence="3" type="ORF">GYMLUDRAFT_904828</name>
</gene>
<evidence type="ECO:0000256" key="2">
    <source>
        <dbReference type="SAM" id="Phobius"/>
    </source>
</evidence>
<sequence>MQQKKRRRRRPKQTGRRSEGRQNTPTSFVVWTRSEAVPPSLGHSNPRAKVLSLISALLSTYCLTMQMWMHSAHKLSLILTHAQTSKTTSGTLVSLHESASSPTTRYPRRMMHEERYLNAILQLLGPHHSAATHQLHRVQAVDLVLKIHPSLSPVILFLSYTHPLPRLHPISLTHHFHVLVLFPFLFPNMLLVIIEILTS</sequence>